<dbReference type="Pfam" id="PF12679">
    <property type="entry name" value="ABC2_membrane_2"/>
    <property type="match status" value="1"/>
</dbReference>
<evidence type="ECO:0000313" key="3">
    <source>
        <dbReference type="Proteomes" id="UP000703038"/>
    </source>
</evidence>
<keyword evidence="1" id="KW-0812">Transmembrane</keyword>
<reference evidence="2 3" key="1">
    <citation type="submission" date="2021-01" db="EMBL/GenBank/DDBJ databases">
        <title>Genomics of switchgrass bacterial isolates.</title>
        <authorList>
            <person name="Shade A."/>
        </authorList>
    </citation>
    <scope>NUCLEOTIDE SEQUENCE [LARGE SCALE GENOMIC DNA]</scope>
    <source>
        <strain evidence="2 3">PvP111</strain>
    </source>
</reference>
<organism evidence="2 3">
    <name type="scientific">Rhodococcoides corynebacterioides</name>
    <dbReference type="NCBI Taxonomy" id="53972"/>
    <lineage>
        <taxon>Bacteria</taxon>
        <taxon>Bacillati</taxon>
        <taxon>Actinomycetota</taxon>
        <taxon>Actinomycetes</taxon>
        <taxon>Mycobacteriales</taxon>
        <taxon>Nocardiaceae</taxon>
        <taxon>Rhodococcoides</taxon>
    </lineage>
</organism>
<dbReference type="PANTHER" id="PTHR43471">
    <property type="entry name" value="ABC TRANSPORTER PERMEASE"/>
    <property type="match status" value="1"/>
</dbReference>
<keyword evidence="3" id="KW-1185">Reference proteome</keyword>
<evidence type="ECO:0000313" key="2">
    <source>
        <dbReference type="EMBL" id="MBM7417325.1"/>
    </source>
</evidence>
<feature type="transmembrane region" description="Helical" evidence="1">
    <location>
        <begin position="335"/>
        <end position="354"/>
    </location>
</feature>
<proteinExistence type="predicted"/>
<sequence>MAARTSSWWSVVGVLIGLELRQRLRTTRWRITLAVTFTVISLAVFGSMYLALSVNEADANYDGWARNLYVVVLGVELFLGVVLAPTLTATSINGDRKDATLAVVQATPISHWQLAVGKLLGSWVSCLALVGVASPYLVWGIVAAPYGIGTSVLGVLVLCLIFLCYCGIGLGYSALTARPAGSAVLTQATVFFLVLGLPALFGLLYSTTSEDHEVVGAEYTYVDDSYDTVPNCRDVASVRSYEHTERIWWLLAPNPFLILPDVVAAHDNPRVRVWTSDERPPDPSVARPIAETLATARTGPYLKEPTCADTRANASNRSFYDERAEFESGKVGDSWYLGLAVNVILGALGLTVAARRLRVPARTLPRGVRIA</sequence>
<accession>A0ABS2KZG1</accession>
<comment type="caution">
    <text evidence="2">The sequence shown here is derived from an EMBL/GenBank/DDBJ whole genome shotgun (WGS) entry which is preliminary data.</text>
</comment>
<name>A0ABS2KZG1_9NOCA</name>
<keyword evidence="1" id="KW-1133">Transmembrane helix</keyword>
<keyword evidence="1" id="KW-0472">Membrane</keyword>
<dbReference type="RefSeq" id="WP_204869945.1">
    <property type="nucleotide sequence ID" value="NZ_JAFBBK010000001.1"/>
</dbReference>
<protein>
    <submittedName>
        <fullName evidence="2">ABC-type transport system involved in multi-copper enzyme maturation permease subunit</fullName>
    </submittedName>
</protein>
<feature type="transmembrane region" description="Helical" evidence="1">
    <location>
        <begin position="148"/>
        <end position="172"/>
    </location>
</feature>
<feature type="transmembrane region" description="Helical" evidence="1">
    <location>
        <begin position="119"/>
        <end position="142"/>
    </location>
</feature>
<dbReference type="EMBL" id="JAFBBK010000001">
    <property type="protein sequence ID" value="MBM7417325.1"/>
    <property type="molecule type" value="Genomic_DNA"/>
</dbReference>
<feature type="transmembrane region" description="Helical" evidence="1">
    <location>
        <begin position="31"/>
        <end position="52"/>
    </location>
</feature>
<feature type="transmembrane region" description="Helical" evidence="1">
    <location>
        <begin position="64"/>
        <end position="87"/>
    </location>
</feature>
<dbReference type="Proteomes" id="UP000703038">
    <property type="component" value="Unassembled WGS sequence"/>
</dbReference>
<feature type="transmembrane region" description="Helical" evidence="1">
    <location>
        <begin position="184"/>
        <end position="205"/>
    </location>
</feature>
<gene>
    <name evidence="2" type="ORF">JOE42_004058</name>
</gene>
<evidence type="ECO:0000256" key="1">
    <source>
        <dbReference type="SAM" id="Phobius"/>
    </source>
</evidence>
<dbReference type="PANTHER" id="PTHR43471:SF12">
    <property type="entry name" value="HYPOTHETICAL MEMBRANE PROTEIN, CONSERVED"/>
    <property type="match status" value="1"/>
</dbReference>